<evidence type="ECO:0000256" key="2">
    <source>
        <dbReference type="ARBA" id="ARBA00023015"/>
    </source>
</evidence>
<evidence type="ECO:0000256" key="1">
    <source>
        <dbReference type="ARBA" id="ARBA00010641"/>
    </source>
</evidence>
<evidence type="ECO:0000256" key="3">
    <source>
        <dbReference type="ARBA" id="ARBA00023082"/>
    </source>
</evidence>
<dbReference type="InterPro" id="IPR013325">
    <property type="entry name" value="RNA_pol_sigma_r2"/>
</dbReference>
<evidence type="ECO:0000256" key="5">
    <source>
        <dbReference type="ARBA" id="ARBA00023163"/>
    </source>
</evidence>
<dbReference type="InterPro" id="IPR007627">
    <property type="entry name" value="RNA_pol_sigma70_r2"/>
</dbReference>
<evidence type="ECO:0000313" key="9">
    <source>
        <dbReference type="Proteomes" id="UP001230289"/>
    </source>
</evidence>
<dbReference type="SUPFAM" id="SSF88946">
    <property type="entry name" value="Sigma2 domain of RNA polymerase sigma factors"/>
    <property type="match status" value="1"/>
</dbReference>
<keyword evidence="5" id="KW-0804">Transcription</keyword>
<keyword evidence="9" id="KW-1185">Reference proteome</keyword>
<evidence type="ECO:0000313" key="8">
    <source>
        <dbReference type="EMBL" id="MDQ4213892.1"/>
    </source>
</evidence>
<keyword evidence="3" id="KW-0731">Sigma factor</keyword>
<dbReference type="RefSeq" id="WP_308488838.1">
    <property type="nucleotide sequence ID" value="NZ_JAVFCB010000004.1"/>
</dbReference>
<feature type="region of interest" description="Disordered" evidence="6">
    <location>
        <begin position="1"/>
        <end position="41"/>
    </location>
</feature>
<dbReference type="PANTHER" id="PTHR43133">
    <property type="entry name" value="RNA POLYMERASE ECF-TYPE SIGMA FACTO"/>
    <property type="match status" value="1"/>
</dbReference>
<organism evidence="8 9">
    <name type="scientific">Microbacterium capsulatum</name>
    <dbReference type="NCBI Taxonomy" id="3041921"/>
    <lineage>
        <taxon>Bacteria</taxon>
        <taxon>Bacillati</taxon>
        <taxon>Actinomycetota</taxon>
        <taxon>Actinomycetes</taxon>
        <taxon>Micrococcales</taxon>
        <taxon>Microbacteriaceae</taxon>
        <taxon>Microbacterium</taxon>
    </lineage>
</organism>
<accession>A0ABU0XG72</accession>
<dbReference type="EMBL" id="JAVFCB010000004">
    <property type="protein sequence ID" value="MDQ4213892.1"/>
    <property type="molecule type" value="Genomic_DNA"/>
</dbReference>
<dbReference type="InterPro" id="IPR036388">
    <property type="entry name" value="WH-like_DNA-bd_sf"/>
</dbReference>
<keyword evidence="2" id="KW-0805">Transcription regulation</keyword>
<feature type="compositionally biased region" description="Basic and acidic residues" evidence="6">
    <location>
        <begin position="1"/>
        <end position="18"/>
    </location>
</feature>
<dbReference type="NCBIfam" id="TIGR02937">
    <property type="entry name" value="sigma70-ECF"/>
    <property type="match status" value="1"/>
</dbReference>
<dbReference type="InterPro" id="IPR013324">
    <property type="entry name" value="RNA_pol_sigma_r3/r4-like"/>
</dbReference>
<gene>
    <name evidence="8" type="ORF">RBR11_08185</name>
</gene>
<name>A0ABU0XG72_9MICO</name>
<keyword evidence="4" id="KW-0238">DNA-binding</keyword>
<dbReference type="InterPro" id="IPR014284">
    <property type="entry name" value="RNA_pol_sigma-70_dom"/>
</dbReference>
<dbReference type="Gene3D" id="1.10.1740.10">
    <property type="match status" value="1"/>
</dbReference>
<evidence type="ECO:0000256" key="4">
    <source>
        <dbReference type="ARBA" id="ARBA00023125"/>
    </source>
</evidence>
<dbReference type="InterPro" id="IPR039425">
    <property type="entry name" value="RNA_pol_sigma-70-like"/>
</dbReference>
<dbReference type="SUPFAM" id="SSF88659">
    <property type="entry name" value="Sigma3 and sigma4 domains of RNA polymerase sigma factors"/>
    <property type="match status" value="1"/>
</dbReference>
<dbReference type="Gene3D" id="1.10.10.10">
    <property type="entry name" value="Winged helix-like DNA-binding domain superfamily/Winged helix DNA-binding domain"/>
    <property type="match status" value="1"/>
</dbReference>
<dbReference type="Proteomes" id="UP001230289">
    <property type="component" value="Unassembled WGS sequence"/>
</dbReference>
<protein>
    <submittedName>
        <fullName evidence="8">Sigma-70 family RNA polymerase sigma factor</fullName>
    </submittedName>
</protein>
<feature type="domain" description="RNA polymerase sigma-70 region 2" evidence="7">
    <location>
        <begin position="67"/>
        <end position="127"/>
    </location>
</feature>
<evidence type="ECO:0000256" key="6">
    <source>
        <dbReference type="SAM" id="MobiDB-lite"/>
    </source>
</evidence>
<dbReference type="PANTHER" id="PTHR43133:SF8">
    <property type="entry name" value="RNA POLYMERASE SIGMA FACTOR HI_1459-RELATED"/>
    <property type="match status" value="1"/>
</dbReference>
<reference evidence="8 9" key="1">
    <citation type="submission" date="2023-08" db="EMBL/GenBank/DDBJ databases">
        <title>Microbacterium sp. nov., isolated from a waste landfill.</title>
        <authorList>
            <person name="Wen W."/>
        </authorList>
    </citation>
    <scope>NUCLEOTIDE SEQUENCE [LARGE SCALE GENOMIC DNA]</scope>
    <source>
        <strain evidence="8 9">ASV81</strain>
    </source>
</reference>
<sequence>MTATDDRAQPHERRDRMLDAAPAQGWAASADPVVTRAATEPDPPRWERAAALFLRWRDGEPRAMDELVRLMTPVLWHVARAYGLDRALAEDVVQSTWMTLMRRHASIAEPLAISGWLTTCARREAWRVGRLQRRADPTETESLESHLPAGESAERQAQRGTEAWLLWQAVGELNVRCQRLLRIVAFEERPDYARIAQDLAMPIGSIGPTRQRCLGKLRALLEKDGWEVDDDDR</sequence>
<comment type="similarity">
    <text evidence="1">Belongs to the sigma-70 factor family. ECF subfamily.</text>
</comment>
<comment type="caution">
    <text evidence="8">The sequence shown here is derived from an EMBL/GenBank/DDBJ whole genome shotgun (WGS) entry which is preliminary data.</text>
</comment>
<dbReference type="Pfam" id="PF04542">
    <property type="entry name" value="Sigma70_r2"/>
    <property type="match status" value="1"/>
</dbReference>
<evidence type="ECO:0000259" key="7">
    <source>
        <dbReference type="Pfam" id="PF04542"/>
    </source>
</evidence>
<proteinExistence type="inferred from homology"/>